<name>A0A6A4IFG6_9AGAR</name>
<dbReference type="EMBL" id="ML769388">
    <property type="protein sequence ID" value="KAE9409346.1"/>
    <property type="molecule type" value="Genomic_DNA"/>
</dbReference>
<keyword evidence="2" id="KW-1185">Reference proteome</keyword>
<gene>
    <name evidence="1" type="ORF">BT96DRAFT_970259</name>
</gene>
<protein>
    <submittedName>
        <fullName evidence="1">Uncharacterized protein</fullName>
    </submittedName>
</protein>
<proteinExistence type="predicted"/>
<sequence length="256" mass="27865">MMNVERCHLLSSVYFQNALSVEPFVNKDSEASIRITKASVVEGARRLERTLAKILAHEEGVSLYEFPICVKSARDALLKQNPFPTRTFYACISSASLVAGDVLERTCRAVVFGTRAILKIDAPLARGPFSDVINIPAHTTIQRRADEETGSARKSGLTPVTTEGVSLPAFTIPVLRTALAARKGTRVFTLYRPRRRSRIVPAGPEPVIVLQALQSPLDSDSVDKDLSIQIFDRPNPRVLAVPTIIATGCSGSLPVT</sequence>
<accession>A0A6A4IFG6</accession>
<dbReference type="AlphaFoldDB" id="A0A6A4IFG6"/>
<organism evidence="1 2">
    <name type="scientific">Gymnopus androsaceus JB14</name>
    <dbReference type="NCBI Taxonomy" id="1447944"/>
    <lineage>
        <taxon>Eukaryota</taxon>
        <taxon>Fungi</taxon>
        <taxon>Dikarya</taxon>
        <taxon>Basidiomycota</taxon>
        <taxon>Agaricomycotina</taxon>
        <taxon>Agaricomycetes</taxon>
        <taxon>Agaricomycetidae</taxon>
        <taxon>Agaricales</taxon>
        <taxon>Marasmiineae</taxon>
        <taxon>Omphalotaceae</taxon>
        <taxon>Gymnopus</taxon>
    </lineage>
</organism>
<dbReference type="Proteomes" id="UP000799118">
    <property type="component" value="Unassembled WGS sequence"/>
</dbReference>
<evidence type="ECO:0000313" key="1">
    <source>
        <dbReference type="EMBL" id="KAE9409346.1"/>
    </source>
</evidence>
<reference evidence="1" key="1">
    <citation type="journal article" date="2019" name="Environ. Microbiol.">
        <title>Fungal ecological strategies reflected in gene transcription - a case study of two litter decomposers.</title>
        <authorList>
            <person name="Barbi F."/>
            <person name="Kohler A."/>
            <person name="Barry K."/>
            <person name="Baskaran P."/>
            <person name="Daum C."/>
            <person name="Fauchery L."/>
            <person name="Ihrmark K."/>
            <person name="Kuo A."/>
            <person name="LaButti K."/>
            <person name="Lipzen A."/>
            <person name="Morin E."/>
            <person name="Grigoriev I.V."/>
            <person name="Henrissat B."/>
            <person name="Lindahl B."/>
            <person name="Martin F."/>
        </authorList>
    </citation>
    <scope>NUCLEOTIDE SEQUENCE</scope>
    <source>
        <strain evidence="1">JB14</strain>
    </source>
</reference>
<evidence type="ECO:0000313" key="2">
    <source>
        <dbReference type="Proteomes" id="UP000799118"/>
    </source>
</evidence>